<evidence type="ECO:0000313" key="1">
    <source>
        <dbReference type="EMBL" id="RUS83362.1"/>
    </source>
</evidence>
<proteinExistence type="predicted"/>
<accession>A0A3S1BL68</accession>
<sequence>MKRTPSKTITLTNRQKTAKVLSTMTNIRLDQPIAKTTLSVLAVMILQSSQRESENLVLGAPSPRSLATIDKPCMTTGPFSFKKFPPLQTQLKAAVEDVNGAGVSARALLDALRGPGFLTADDLLMLTSMEPPPLPGLPLDVRVPQAADGPDAGNLTGFLRQAYRDVSAYTEYVALALREQLAMDERRLEHELSELKSRLLHLLCTVQILLQSRGEGVDLPSSGDDSSTRLDITYIQDTSLRYMRDFVMGQDVQTYLHNLKAGCIRFLKGKTWSPVQKAATSQDIQGLSSS</sequence>
<organism evidence="1 2">
    <name type="scientific">Elysia chlorotica</name>
    <name type="common">Eastern emerald elysia</name>
    <name type="synonym">Sea slug</name>
    <dbReference type="NCBI Taxonomy" id="188477"/>
    <lineage>
        <taxon>Eukaryota</taxon>
        <taxon>Metazoa</taxon>
        <taxon>Spiralia</taxon>
        <taxon>Lophotrochozoa</taxon>
        <taxon>Mollusca</taxon>
        <taxon>Gastropoda</taxon>
        <taxon>Heterobranchia</taxon>
        <taxon>Euthyneura</taxon>
        <taxon>Panpulmonata</taxon>
        <taxon>Sacoglossa</taxon>
        <taxon>Placobranchoidea</taxon>
        <taxon>Plakobranchidae</taxon>
        <taxon>Elysia</taxon>
    </lineage>
</organism>
<gene>
    <name evidence="1" type="ORF">EGW08_008865</name>
</gene>
<protein>
    <recommendedName>
        <fullName evidence="3">Ciliary neurotrophic factor</fullName>
    </recommendedName>
</protein>
<evidence type="ECO:0008006" key="3">
    <source>
        <dbReference type="Google" id="ProtNLM"/>
    </source>
</evidence>
<name>A0A3S1BL68_ELYCH</name>
<dbReference type="Proteomes" id="UP000271974">
    <property type="component" value="Unassembled WGS sequence"/>
</dbReference>
<dbReference type="EMBL" id="RQTK01000246">
    <property type="protein sequence ID" value="RUS83362.1"/>
    <property type="molecule type" value="Genomic_DNA"/>
</dbReference>
<comment type="caution">
    <text evidence="1">The sequence shown here is derived from an EMBL/GenBank/DDBJ whole genome shotgun (WGS) entry which is preliminary data.</text>
</comment>
<dbReference type="AlphaFoldDB" id="A0A3S1BL68"/>
<keyword evidence="2" id="KW-1185">Reference proteome</keyword>
<reference evidence="1 2" key="1">
    <citation type="submission" date="2019-01" db="EMBL/GenBank/DDBJ databases">
        <title>A draft genome assembly of the solar-powered sea slug Elysia chlorotica.</title>
        <authorList>
            <person name="Cai H."/>
            <person name="Li Q."/>
            <person name="Fang X."/>
            <person name="Li J."/>
            <person name="Curtis N.E."/>
            <person name="Altenburger A."/>
            <person name="Shibata T."/>
            <person name="Feng M."/>
            <person name="Maeda T."/>
            <person name="Schwartz J.A."/>
            <person name="Shigenobu S."/>
            <person name="Lundholm N."/>
            <person name="Nishiyama T."/>
            <person name="Yang H."/>
            <person name="Hasebe M."/>
            <person name="Li S."/>
            <person name="Pierce S.K."/>
            <person name="Wang J."/>
        </authorList>
    </citation>
    <scope>NUCLEOTIDE SEQUENCE [LARGE SCALE GENOMIC DNA]</scope>
    <source>
        <strain evidence="1">EC2010</strain>
        <tissue evidence="1">Whole organism of an adult</tissue>
    </source>
</reference>
<evidence type="ECO:0000313" key="2">
    <source>
        <dbReference type="Proteomes" id="UP000271974"/>
    </source>
</evidence>